<keyword evidence="3" id="KW-1185">Reference proteome</keyword>
<sequence length="276" mass="31587">MCVLGLYVATELCVRAQSLRSDRALARARSLCSDQGCLVRDPIVILELVCGRFEYVSVALGQSVFGSIEIRTKFYRKALLSRHQLHTTDHAADLRTQNKTHKESSYKDRLDRHRRPFGERISSSRYQVKPMRNKITSSYTRIPEEPPRNSAHADARSTVNLDRNASPHRTHVDLAPPQTPSQLTWREKSQTFRSPIRNTPPSSWAMRQDPLTSLQASPRSLERNLLECDFQQIPLIPTTEEVMNDLHEVTLQYMNCDDHVESVARRQRVLQGDALG</sequence>
<accession>A0ABQ7DXY7</accession>
<evidence type="ECO:0000313" key="3">
    <source>
        <dbReference type="Proteomes" id="UP000266723"/>
    </source>
</evidence>
<evidence type="ECO:0000313" key="2">
    <source>
        <dbReference type="EMBL" id="KAF3582877.1"/>
    </source>
</evidence>
<feature type="region of interest" description="Disordered" evidence="1">
    <location>
        <begin position="188"/>
        <end position="207"/>
    </location>
</feature>
<feature type="compositionally biased region" description="Basic and acidic residues" evidence="1">
    <location>
        <begin position="100"/>
        <end position="111"/>
    </location>
</feature>
<feature type="region of interest" description="Disordered" evidence="1">
    <location>
        <begin position="90"/>
        <end position="113"/>
    </location>
</feature>
<protein>
    <recommendedName>
        <fullName evidence="4">DUF4005 domain-containing protein</fullName>
    </recommendedName>
</protein>
<comment type="caution">
    <text evidence="2">The sequence shown here is derived from an EMBL/GenBank/DDBJ whole genome shotgun (WGS) entry which is preliminary data.</text>
</comment>
<evidence type="ECO:0008006" key="4">
    <source>
        <dbReference type="Google" id="ProtNLM"/>
    </source>
</evidence>
<reference evidence="2 3" key="1">
    <citation type="journal article" date="2020" name="BMC Genomics">
        <title>Intraspecific diversification of the crop wild relative Brassica cretica Lam. using demographic model selection.</title>
        <authorList>
            <person name="Kioukis A."/>
            <person name="Michalopoulou V.A."/>
            <person name="Briers L."/>
            <person name="Pirintsos S."/>
            <person name="Studholme D.J."/>
            <person name="Pavlidis P."/>
            <person name="Sarris P.F."/>
        </authorList>
    </citation>
    <scope>NUCLEOTIDE SEQUENCE [LARGE SCALE GENOMIC DNA]</scope>
    <source>
        <strain evidence="3">cv. PFS-1207/04</strain>
    </source>
</reference>
<evidence type="ECO:0000256" key="1">
    <source>
        <dbReference type="SAM" id="MobiDB-lite"/>
    </source>
</evidence>
<name>A0ABQ7DXY7_BRACR</name>
<proteinExistence type="predicted"/>
<dbReference type="EMBL" id="QGKV02000649">
    <property type="protein sequence ID" value="KAF3582877.1"/>
    <property type="molecule type" value="Genomic_DNA"/>
</dbReference>
<gene>
    <name evidence="2" type="ORF">DY000_02029364</name>
</gene>
<organism evidence="2 3">
    <name type="scientific">Brassica cretica</name>
    <name type="common">Mustard</name>
    <dbReference type="NCBI Taxonomy" id="69181"/>
    <lineage>
        <taxon>Eukaryota</taxon>
        <taxon>Viridiplantae</taxon>
        <taxon>Streptophyta</taxon>
        <taxon>Embryophyta</taxon>
        <taxon>Tracheophyta</taxon>
        <taxon>Spermatophyta</taxon>
        <taxon>Magnoliopsida</taxon>
        <taxon>eudicotyledons</taxon>
        <taxon>Gunneridae</taxon>
        <taxon>Pentapetalae</taxon>
        <taxon>rosids</taxon>
        <taxon>malvids</taxon>
        <taxon>Brassicales</taxon>
        <taxon>Brassicaceae</taxon>
        <taxon>Brassiceae</taxon>
        <taxon>Brassica</taxon>
    </lineage>
</organism>
<feature type="compositionally biased region" description="Polar residues" evidence="1">
    <location>
        <begin position="191"/>
        <end position="202"/>
    </location>
</feature>
<dbReference type="Proteomes" id="UP000266723">
    <property type="component" value="Unassembled WGS sequence"/>
</dbReference>